<dbReference type="Gene3D" id="1.10.10.60">
    <property type="entry name" value="Homeodomain-like"/>
    <property type="match status" value="1"/>
</dbReference>
<evidence type="ECO:0000256" key="16">
    <source>
        <dbReference type="PROSITE-ProRule" id="PRU00108"/>
    </source>
</evidence>
<evidence type="ECO:0000256" key="10">
    <source>
        <dbReference type="ARBA" id="ARBA00023026"/>
    </source>
</evidence>
<keyword evidence="9" id="KW-0862">Zinc</keyword>
<dbReference type="CDD" id="cd00086">
    <property type="entry name" value="homeodomain"/>
    <property type="match status" value="1"/>
</dbReference>
<dbReference type="Pfam" id="PF00046">
    <property type="entry name" value="Homeodomain"/>
    <property type="match status" value="1"/>
</dbReference>
<keyword evidence="14 16" id="KW-0371">Homeobox</keyword>
<dbReference type="PANTHER" id="PTHR11705:SF143">
    <property type="entry name" value="SLL0236 PROTEIN"/>
    <property type="match status" value="1"/>
</dbReference>
<keyword evidence="7" id="KW-0732">Signal</keyword>
<dbReference type="InterPro" id="IPR000834">
    <property type="entry name" value="Peptidase_M14"/>
</dbReference>
<feature type="active site" description="Proton donor/acceptor" evidence="17">
    <location>
        <position position="816"/>
    </location>
</feature>
<keyword evidence="10" id="KW-0843">Virulence</keyword>
<feature type="DNA-binding region" description="Homeobox" evidence="16">
    <location>
        <begin position="178"/>
        <end position="237"/>
    </location>
</feature>
<feature type="compositionally biased region" description="Low complexity" evidence="19">
    <location>
        <begin position="372"/>
        <end position="382"/>
    </location>
</feature>
<organism evidence="22 23">
    <name type="scientific">Curvularia kusanoi</name>
    <name type="common">Cochliobolus kusanoi</name>
    <dbReference type="NCBI Taxonomy" id="90978"/>
    <lineage>
        <taxon>Eukaryota</taxon>
        <taxon>Fungi</taxon>
        <taxon>Dikarya</taxon>
        <taxon>Ascomycota</taxon>
        <taxon>Pezizomycotina</taxon>
        <taxon>Dothideomycetes</taxon>
        <taxon>Pleosporomycetidae</taxon>
        <taxon>Pleosporales</taxon>
        <taxon>Pleosporineae</taxon>
        <taxon>Pleosporaceae</taxon>
        <taxon>Curvularia</taxon>
    </lineage>
</organism>
<keyword evidence="8" id="KW-0378">Hydrolase</keyword>
<dbReference type="CDD" id="cd03860">
    <property type="entry name" value="M14_CP_A-B_like"/>
    <property type="match status" value="1"/>
</dbReference>
<evidence type="ECO:0000256" key="5">
    <source>
        <dbReference type="ARBA" id="ARBA00022525"/>
    </source>
</evidence>
<dbReference type="GO" id="GO:0008270">
    <property type="term" value="F:zinc ion binding"/>
    <property type="evidence" value="ECO:0007669"/>
    <property type="project" value="InterPro"/>
</dbReference>
<evidence type="ECO:0000256" key="1">
    <source>
        <dbReference type="ARBA" id="ARBA00001947"/>
    </source>
</evidence>
<dbReference type="SUPFAM" id="SSF46689">
    <property type="entry name" value="Homeodomain-like"/>
    <property type="match status" value="1"/>
</dbReference>
<dbReference type="EMBL" id="SWKU01000003">
    <property type="protein sequence ID" value="KAF3008556.1"/>
    <property type="molecule type" value="Genomic_DNA"/>
</dbReference>
<evidence type="ECO:0000256" key="7">
    <source>
        <dbReference type="ARBA" id="ARBA00022729"/>
    </source>
</evidence>
<dbReference type="InterPro" id="IPR009057">
    <property type="entry name" value="Homeodomain-like_sf"/>
</dbReference>
<protein>
    <recommendedName>
        <fullName evidence="24">Homeobox domain-containing protein</fullName>
    </recommendedName>
</protein>
<dbReference type="PROSITE" id="PS00027">
    <property type="entry name" value="HOMEOBOX_1"/>
    <property type="match status" value="1"/>
</dbReference>
<evidence type="ECO:0000256" key="17">
    <source>
        <dbReference type="PROSITE-ProRule" id="PRU01379"/>
    </source>
</evidence>
<keyword evidence="23" id="KW-1185">Reference proteome</keyword>
<comment type="caution">
    <text evidence="22">The sequence shown here is derived from an EMBL/GenBank/DDBJ whole genome shotgun (WGS) entry which is preliminary data.</text>
</comment>
<keyword evidence="11" id="KW-0482">Metalloprotease</keyword>
<dbReference type="GO" id="GO:0005634">
    <property type="term" value="C:nucleus"/>
    <property type="evidence" value="ECO:0007669"/>
    <property type="project" value="UniProtKB-SubCell"/>
</dbReference>
<evidence type="ECO:0000256" key="12">
    <source>
        <dbReference type="ARBA" id="ARBA00023125"/>
    </source>
</evidence>
<feature type="domain" description="Homeobox" evidence="20">
    <location>
        <begin position="176"/>
        <end position="236"/>
    </location>
</feature>
<evidence type="ECO:0000256" key="8">
    <source>
        <dbReference type="ARBA" id="ARBA00022801"/>
    </source>
</evidence>
<keyword evidence="6" id="KW-0645">Protease</keyword>
<dbReference type="GO" id="GO:0006508">
    <property type="term" value="P:proteolysis"/>
    <property type="evidence" value="ECO:0007669"/>
    <property type="project" value="UniProtKB-KW"/>
</dbReference>
<gene>
    <name evidence="22" type="ORF">E8E13_006949</name>
</gene>
<feature type="region of interest" description="Disordered" evidence="19">
    <location>
        <begin position="688"/>
        <end position="712"/>
    </location>
</feature>
<dbReference type="SMART" id="SM00389">
    <property type="entry name" value="HOX"/>
    <property type="match status" value="1"/>
</dbReference>
<evidence type="ECO:0000256" key="11">
    <source>
        <dbReference type="ARBA" id="ARBA00023049"/>
    </source>
</evidence>
<evidence type="ECO:0000256" key="13">
    <source>
        <dbReference type="ARBA" id="ARBA00023145"/>
    </source>
</evidence>
<dbReference type="SMART" id="SM00631">
    <property type="entry name" value="Zn_pept"/>
    <property type="match status" value="1"/>
</dbReference>
<proteinExistence type="inferred from homology"/>
<dbReference type="GO" id="GO:0004181">
    <property type="term" value="F:metallocarboxypeptidase activity"/>
    <property type="evidence" value="ECO:0007669"/>
    <property type="project" value="InterPro"/>
</dbReference>
<evidence type="ECO:0000259" key="20">
    <source>
        <dbReference type="PROSITE" id="PS50071"/>
    </source>
</evidence>
<keyword evidence="15 16" id="KW-0539">Nucleus</keyword>
<keyword evidence="13" id="KW-0865">Zymogen</keyword>
<evidence type="ECO:0000256" key="6">
    <source>
        <dbReference type="ARBA" id="ARBA00022670"/>
    </source>
</evidence>
<evidence type="ECO:0000256" key="4">
    <source>
        <dbReference type="ARBA" id="ARBA00005988"/>
    </source>
</evidence>
<evidence type="ECO:0000313" key="22">
    <source>
        <dbReference type="EMBL" id="KAF3008556.1"/>
    </source>
</evidence>
<dbReference type="PANTHER" id="PTHR11705">
    <property type="entry name" value="PROTEASE FAMILY M14 CARBOXYPEPTIDASE A,B"/>
    <property type="match status" value="1"/>
</dbReference>
<feature type="domain" description="Peptidase M14" evidence="21">
    <location>
        <begin position="530"/>
        <end position="852"/>
    </location>
</feature>
<dbReference type="Pfam" id="PF00246">
    <property type="entry name" value="Peptidase_M14"/>
    <property type="match status" value="1"/>
</dbReference>
<reference evidence="22" key="1">
    <citation type="submission" date="2019-04" db="EMBL/GenBank/DDBJ databases">
        <title>Sequencing of skin fungus with MAO and IRED activity.</title>
        <authorList>
            <person name="Marsaioli A.J."/>
            <person name="Bonatto J.M.C."/>
            <person name="Reis Junior O."/>
        </authorList>
    </citation>
    <scope>NUCLEOTIDE SEQUENCE</scope>
    <source>
        <strain evidence="22">30M1</strain>
    </source>
</reference>
<feature type="compositionally biased region" description="Polar residues" evidence="19">
    <location>
        <begin position="383"/>
        <end position="399"/>
    </location>
</feature>
<dbReference type="PRINTS" id="PR00765">
    <property type="entry name" value="CRBOXYPTASEA"/>
</dbReference>
<dbReference type="GO" id="GO:0000981">
    <property type="term" value="F:DNA-binding transcription factor activity, RNA polymerase II-specific"/>
    <property type="evidence" value="ECO:0007669"/>
    <property type="project" value="InterPro"/>
</dbReference>
<dbReference type="Gene3D" id="3.40.630.10">
    <property type="entry name" value="Zn peptidases"/>
    <property type="match status" value="1"/>
</dbReference>
<evidence type="ECO:0000256" key="3">
    <source>
        <dbReference type="ARBA" id="ARBA00004613"/>
    </source>
</evidence>
<keyword evidence="5" id="KW-0964">Secreted</keyword>
<dbReference type="PROSITE" id="PS50071">
    <property type="entry name" value="HOMEOBOX_2"/>
    <property type="match status" value="1"/>
</dbReference>
<dbReference type="GO" id="GO:0003677">
    <property type="term" value="F:DNA binding"/>
    <property type="evidence" value="ECO:0007669"/>
    <property type="project" value="UniProtKB-UniRule"/>
</dbReference>
<evidence type="ECO:0000256" key="9">
    <source>
        <dbReference type="ARBA" id="ARBA00022833"/>
    </source>
</evidence>
<comment type="cofactor">
    <cofactor evidence="1">
        <name>Zn(2+)</name>
        <dbReference type="ChEBI" id="CHEBI:29105"/>
    </cofactor>
</comment>
<keyword evidence="12 16" id="KW-0238">DNA-binding</keyword>
<evidence type="ECO:0000256" key="2">
    <source>
        <dbReference type="ARBA" id="ARBA00003091"/>
    </source>
</evidence>
<accession>A0A9P4TMF8</accession>
<evidence type="ECO:0000259" key="21">
    <source>
        <dbReference type="PROSITE" id="PS52035"/>
    </source>
</evidence>
<feature type="region of interest" description="Disordered" evidence="19">
    <location>
        <begin position="134"/>
        <end position="184"/>
    </location>
</feature>
<dbReference type="SUPFAM" id="SSF53187">
    <property type="entry name" value="Zn-dependent exopeptidases"/>
    <property type="match status" value="1"/>
</dbReference>
<comment type="subcellular location">
    <subcellularLocation>
        <location evidence="16 18">Nucleus</location>
    </subcellularLocation>
    <subcellularLocation>
        <location evidence="3">Secreted</location>
    </subcellularLocation>
</comment>
<evidence type="ECO:0000256" key="19">
    <source>
        <dbReference type="SAM" id="MobiDB-lite"/>
    </source>
</evidence>
<feature type="region of interest" description="Disordered" evidence="19">
    <location>
        <begin position="339"/>
        <end position="402"/>
    </location>
</feature>
<dbReference type="InterPro" id="IPR001356">
    <property type="entry name" value="HD"/>
</dbReference>
<evidence type="ECO:0000256" key="18">
    <source>
        <dbReference type="RuleBase" id="RU000682"/>
    </source>
</evidence>
<evidence type="ECO:0008006" key="24">
    <source>
        <dbReference type="Google" id="ProtNLM"/>
    </source>
</evidence>
<sequence length="855" mass="95209">MSTMSDNLDDFFDFAQYSHLSEIQHDEAELAEGPAAMDWEPTPSGQLPQSLGSHIQWPEAETPFQPMDHTNTSLVAPAWPFSDAPTVIEHPPIDELTTAPSSSLHAIGEADELANQISARVAASETVPLYTGPASNAIDKPGIQISGPTSVTPPIIDRAPLPTRHASSASWKPASAKRKGPQSRIPLESRQILEDEFATNPYPCNWEYDIIAHQANLEVKKVRNWFNNTRARKKGEDLDAASRQDDQYGIPILAPRLSRDSLEALDVRAEEAIEPPQPPLALYLAQSYQEEGLQLTDIQAAMDNESLTGSGYSDRGASFEPVEFNEMAQPCHLEMTATPLTPFTIQQPTFNTTGSDRRDHKQQKRQTPVRKQTVSSVTSQSSDSAKPQRQRSDTVSTKADSQEPRFLRLSTYVPFVSSRIFYSRSSKSTSLPRDDQAVLEEIPKPHLTSLVMSAGLISMTVARWTIRPEKRSKDAIPPDEIATFEGLGLNTRLVNADLGAHIRAIDSKPDVYDRALHKRGDLPDLSWYDTYHPYADHLDYWDDLAHAFPKNTKKLKLGKSYENRTIYAYHLFGDKKKGGYGPKTKDKPQKPAILWHATVHAREWISTMVIEYLAYQLILGYKSGDTDVTAFLDHYDFYLVPFHNPDGFVYTQTNDRLWRKNRQPRPSLNTTCLGTDGNRNWKFEWDAEPPEGGSTPDPCGQTYRGLSPGDTPENKVLDKFSSELAAKPGGIRSFIDFHSYGQLVLTPWGYSCDPLPATIDRMVAVANGTARAIEAASARNSTYEAGPGCKILYFSTGNSRDHHHAVHGAAHSWTLELSPVDAAGGGFVLDPKEIRNVVEEQWAGQLFTLREVWDA</sequence>
<dbReference type="InterPro" id="IPR017970">
    <property type="entry name" value="Homeobox_CS"/>
</dbReference>
<dbReference type="AlphaFoldDB" id="A0A9P4TMF8"/>
<dbReference type="OrthoDB" id="3626597at2759"/>
<evidence type="ECO:0000313" key="23">
    <source>
        <dbReference type="Proteomes" id="UP000801428"/>
    </source>
</evidence>
<dbReference type="GO" id="GO:0005576">
    <property type="term" value="C:extracellular region"/>
    <property type="evidence" value="ECO:0007669"/>
    <property type="project" value="UniProtKB-SubCell"/>
</dbReference>
<evidence type="ECO:0000256" key="15">
    <source>
        <dbReference type="ARBA" id="ARBA00023242"/>
    </source>
</evidence>
<comment type="similarity">
    <text evidence="4 17">Belongs to the peptidase M14 family.</text>
</comment>
<name>A0A9P4TMF8_CURKU</name>
<dbReference type="Proteomes" id="UP000801428">
    <property type="component" value="Unassembled WGS sequence"/>
</dbReference>
<feature type="compositionally biased region" description="Polar residues" evidence="19">
    <location>
        <begin position="339"/>
        <end position="354"/>
    </location>
</feature>
<comment type="function">
    <text evidence="2">Extracellular metalloprotease that contributes to pathogenicity.</text>
</comment>
<dbReference type="PROSITE" id="PS52035">
    <property type="entry name" value="PEPTIDASE_M14"/>
    <property type="match status" value="1"/>
</dbReference>
<dbReference type="FunFam" id="3.40.630.10:FF:000165">
    <property type="entry name" value="Glucan 1,4-alpha-glucosidase, putative"/>
    <property type="match status" value="1"/>
</dbReference>
<evidence type="ECO:0000256" key="14">
    <source>
        <dbReference type="ARBA" id="ARBA00023155"/>
    </source>
</evidence>